<proteinExistence type="predicted"/>
<name>A0A7Y0LDX2_9GAMM</name>
<protein>
    <submittedName>
        <fullName evidence="1">Uncharacterized protein</fullName>
    </submittedName>
</protein>
<evidence type="ECO:0000313" key="2">
    <source>
        <dbReference type="Proteomes" id="UP000568664"/>
    </source>
</evidence>
<dbReference type="AlphaFoldDB" id="A0A7Y0LDX2"/>
<dbReference type="RefSeq" id="WP_169075199.1">
    <property type="nucleotide sequence ID" value="NZ_JABBXH010000003.1"/>
</dbReference>
<keyword evidence="2" id="KW-1185">Reference proteome</keyword>
<evidence type="ECO:0000313" key="1">
    <source>
        <dbReference type="EMBL" id="NMP31861.1"/>
    </source>
</evidence>
<accession>A0A7Y0LDX2</accession>
<dbReference type="Proteomes" id="UP000568664">
    <property type="component" value="Unassembled WGS sequence"/>
</dbReference>
<reference evidence="1 2" key="1">
    <citation type="submission" date="2020-04" db="EMBL/GenBank/DDBJ databases">
        <title>Thalassotalea sp. M1531, isolated from the surface of marine red alga.</title>
        <authorList>
            <person name="Pang L."/>
            <person name="Lu D.-C."/>
        </authorList>
    </citation>
    <scope>NUCLEOTIDE SEQUENCE [LARGE SCALE GENOMIC DNA]</scope>
    <source>
        <strain evidence="1 2">M1531</strain>
    </source>
</reference>
<dbReference type="Gene3D" id="3.30.110.70">
    <property type="entry name" value="Hypothetical protein apc22750. Chain B"/>
    <property type="match status" value="1"/>
</dbReference>
<organism evidence="1 2">
    <name type="scientific">Thalassotalea algicola</name>
    <dbReference type="NCBI Taxonomy" id="2716224"/>
    <lineage>
        <taxon>Bacteria</taxon>
        <taxon>Pseudomonadati</taxon>
        <taxon>Pseudomonadota</taxon>
        <taxon>Gammaproteobacteria</taxon>
        <taxon>Alteromonadales</taxon>
        <taxon>Colwelliaceae</taxon>
        <taxon>Thalassotalea</taxon>
    </lineage>
</organism>
<sequence>MNEKWQLAHQPLGVVESNYYQECPWNYEPSAQSVNQGLKQTVLSVGGNAMDLDRCYRDTTSGRCNIYLECAAQAYVVEPFTSLYRLNLATYLIKYSVFLWGNI</sequence>
<dbReference type="EMBL" id="JABBXH010000003">
    <property type="protein sequence ID" value="NMP31861.1"/>
    <property type="molecule type" value="Genomic_DNA"/>
</dbReference>
<gene>
    <name evidence="1" type="ORF">HII17_09815</name>
</gene>
<comment type="caution">
    <text evidence="1">The sequence shown here is derived from an EMBL/GenBank/DDBJ whole genome shotgun (WGS) entry which is preliminary data.</text>
</comment>